<evidence type="ECO:0000256" key="4">
    <source>
        <dbReference type="PROSITE-ProRule" id="PRU00042"/>
    </source>
</evidence>
<comment type="caution">
    <text evidence="6">The sequence shown here is derived from an EMBL/GenBank/DDBJ whole genome shotgun (WGS) entry which is preliminary data.</text>
</comment>
<evidence type="ECO:0000313" key="7">
    <source>
        <dbReference type="Proteomes" id="UP001432027"/>
    </source>
</evidence>
<organism evidence="6 7">
    <name type="scientific">Pristionchus entomophagus</name>
    <dbReference type="NCBI Taxonomy" id="358040"/>
    <lineage>
        <taxon>Eukaryota</taxon>
        <taxon>Metazoa</taxon>
        <taxon>Ecdysozoa</taxon>
        <taxon>Nematoda</taxon>
        <taxon>Chromadorea</taxon>
        <taxon>Rhabditida</taxon>
        <taxon>Rhabditina</taxon>
        <taxon>Diplogasteromorpha</taxon>
        <taxon>Diplogasteroidea</taxon>
        <taxon>Neodiplogasteridae</taxon>
        <taxon>Pristionchus</taxon>
    </lineage>
</organism>
<dbReference type="GO" id="GO:0005634">
    <property type="term" value="C:nucleus"/>
    <property type="evidence" value="ECO:0007669"/>
    <property type="project" value="UniProtKB-ARBA"/>
</dbReference>
<sequence>LKHCISTEAAQEISCLEKIKCGTCCKILKHEHSLQLHMKTHINDEMVKKPYACKVCSSRFSQEVHLRQHE</sequence>
<dbReference type="PROSITE" id="PS50157">
    <property type="entry name" value="ZINC_FINGER_C2H2_2"/>
    <property type="match status" value="2"/>
</dbReference>
<dbReference type="InterPro" id="IPR036236">
    <property type="entry name" value="Znf_C2H2_sf"/>
</dbReference>
<reference evidence="6" key="1">
    <citation type="submission" date="2023-10" db="EMBL/GenBank/DDBJ databases">
        <title>Genome assembly of Pristionchus species.</title>
        <authorList>
            <person name="Yoshida K."/>
            <person name="Sommer R.J."/>
        </authorList>
    </citation>
    <scope>NUCLEOTIDE SEQUENCE</scope>
    <source>
        <strain evidence="6">RS0144</strain>
    </source>
</reference>
<feature type="domain" description="C2H2-type" evidence="5">
    <location>
        <begin position="51"/>
        <end position="70"/>
    </location>
</feature>
<accession>A0AAV5SPI2</accession>
<dbReference type="GO" id="GO:0008270">
    <property type="term" value="F:zinc ion binding"/>
    <property type="evidence" value="ECO:0007669"/>
    <property type="project" value="UniProtKB-KW"/>
</dbReference>
<evidence type="ECO:0000256" key="1">
    <source>
        <dbReference type="ARBA" id="ARBA00022723"/>
    </source>
</evidence>
<dbReference type="SUPFAM" id="SSF57667">
    <property type="entry name" value="beta-beta-alpha zinc fingers"/>
    <property type="match status" value="1"/>
</dbReference>
<gene>
    <name evidence="6" type="ORF">PENTCL1PPCAC_4180</name>
</gene>
<evidence type="ECO:0000256" key="2">
    <source>
        <dbReference type="ARBA" id="ARBA00022771"/>
    </source>
</evidence>
<feature type="non-terminal residue" evidence="6">
    <location>
        <position position="1"/>
    </location>
</feature>
<dbReference type="FunFam" id="3.30.160.60:FF:000446">
    <property type="entry name" value="Zinc finger protein"/>
    <property type="match status" value="1"/>
</dbReference>
<evidence type="ECO:0000259" key="5">
    <source>
        <dbReference type="PROSITE" id="PS50157"/>
    </source>
</evidence>
<dbReference type="GO" id="GO:0000122">
    <property type="term" value="P:negative regulation of transcription by RNA polymerase II"/>
    <property type="evidence" value="ECO:0007669"/>
    <property type="project" value="UniProtKB-ARBA"/>
</dbReference>
<keyword evidence="2 4" id="KW-0863">Zinc-finger</keyword>
<dbReference type="EMBL" id="BTSX01000001">
    <property type="protein sequence ID" value="GMS82005.1"/>
    <property type="molecule type" value="Genomic_DNA"/>
</dbReference>
<proteinExistence type="predicted"/>
<feature type="domain" description="C2H2-type" evidence="5">
    <location>
        <begin position="19"/>
        <end position="46"/>
    </location>
</feature>
<keyword evidence="3" id="KW-0862">Zinc</keyword>
<evidence type="ECO:0000313" key="6">
    <source>
        <dbReference type="EMBL" id="GMS82005.1"/>
    </source>
</evidence>
<dbReference type="InterPro" id="IPR013087">
    <property type="entry name" value="Znf_C2H2_type"/>
</dbReference>
<keyword evidence="1" id="KW-0479">Metal-binding</keyword>
<dbReference type="Proteomes" id="UP001432027">
    <property type="component" value="Unassembled WGS sequence"/>
</dbReference>
<dbReference type="AlphaFoldDB" id="A0AAV5SPI2"/>
<name>A0AAV5SPI2_9BILA</name>
<dbReference type="Gene3D" id="3.30.160.60">
    <property type="entry name" value="Classic Zinc Finger"/>
    <property type="match status" value="1"/>
</dbReference>
<keyword evidence="7" id="KW-1185">Reference proteome</keyword>
<evidence type="ECO:0000256" key="3">
    <source>
        <dbReference type="ARBA" id="ARBA00022833"/>
    </source>
</evidence>
<protein>
    <recommendedName>
        <fullName evidence="5">C2H2-type domain-containing protein</fullName>
    </recommendedName>
</protein>